<dbReference type="PRINTS" id="PR00899">
    <property type="entry name" value="GPCRSTE3"/>
</dbReference>
<comment type="caution">
    <text evidence="11">The sequence shown here is derived from an EMBL/GenBank/DDBJ whole genome shotgun (WGS) entry which is preliminary data.</text>
</comment>
<evidence type="ECO:0000256" key="9">
    <source>
        <dbReference type="ARBA" id="ARBA00023224"/>
    </source>
</evidence>
<evidence type="ECO:0000256" key="6">
    <source>
        <dbReference type="ARBA" id="ARBA00023040"/>
    </source>
</evidence>
<dbReference type="PANTHER" id="PTHR28097">
    <property type="entry name" value="PHEROMONE A FACTOR RECEPTOR"/>
    <property type="match status" value="1"/>
</dbReference>
<dbReference type="CDD" id="cd14966">
    <property type="entry name" value="7tmD_STE3"/>
    <property type="match status" value="1"/>
</dbReference>
<protein>
    <submittedName>
        <fullName evidence="11">Pheromone A receptor-domain-containing protein</fullName>
    </submittedName>
</protein>
<dbReference type="AlphaFoldDB" id="A0A9P5JVG0"/>
<dbReference type="InterPro" id="IPR001499">
    <property type="entry name" value="GPCR_STE3"/>
</dbReference>
<feature type="transmembrane region" description="Helical" evidence="10">
    <location>
        <begin position="146"/>
        <end position="177"/>
    </location>
</feature>
<dbReference type="OrthoDB" id="2874149at2759"/>
<evidence type="ECO:0000256" key="3">
    <source>
        <dbReference type="ARBA" id="ARBA00022507"/>
    </source>
</evidence>
<dbReference type="GO" id="GO:0004934">
    <property type="term" value="F:mating-type alpha-factor pheromone receptor activity"/>
    <property type="evidence" value="ECO:0007669"/>
    <property type="project" value="InterPro"/>
</dbReference>
<evidence type="ECO:0000256" key="8">
    <source>
        <dbReference type="ARBA" id="ARBA00023170"/>
    </source>
</evidence>
<gene>
    <name evidence="11" type="ORF">DFH94DRAFT_358925</name>
</gene>
<accession>A0A9P5JVG0</accession>
<evidence type="ECO:0000256" key="10">
    <source>
        <dbReference type="SAM" id="Phobius"/>
    </source>
</evidence>
<keyword evidence="4 10" id="KW-0812">Transmembrane</keyword>
<dbReference type="PRINTS" id="PR00901">
    <property type="entry name" value="PHEROMONEBAR"/>
</dbReference>
<feature type="transmembrane region" description="Helical" evidence="10">
    <location>
        <begin position="12"/>
        <end position="31"/>
    </location>
</feature>
<evidence type="ECO:0000256" key="7">
    <source>
        <dbReference type="ARBA" id="ARBA00023136"/>
    </source>
</evidence>
<feature type="transmembrane region" description="Helical" evidence="10">
    <location>
        <begin position="37"/>
        <end position="56"/>
    </location>
</feature>
<sequence length="434" mass="48252">MSPPPNELYSAFSCIGFVLCAIPFCWHLQAWNTGTCLYMIWAGLGCLIQCINSIVWNKNMINRVPVYCDIATRIQVAQNVAIPASSLCINRRLYKIATAKAAMTTNADKRRAVIQDLLIGVGIPILQIIVQYVVSTNRYDIYEDFGPIFAIALTPLSFILFFAWPVAIGTVSLFYCVKTIYTFYKRQRQFSQIMVHSQGLNRGRYRRLMALSATEILGTIPLGTYFIVINAKSGVTPWQGWANTHSHYSDVAQFPNSVWKSDSVTSGGVETFRWSLVACAFIFFAFFGFADEARQHYRHLYTSIASRIGFSTFTHHGSSDATSSVPYALSGVTVTMVRTTREKRRSSFSTDQLEASTPSISIAGDIKPDLKVEQYSPSNTMSSSSVESFHEFKMHGQTTVPAAIAPTDPPASVPPHFPDRTEPTVHVYSGVDTV</sequence>
<keyword evidence="8 11" id="KW-0675">Receptor</keyword>
<dbReference type="PANTHER" id="PTHR28097:SF1">
    <property type="entry name" value="PHEROMONE A FACTOR RECEPTOR"/>
    <property type="match status" value="1"/>
</dbReference>
<feature type="transmembrane region" description="Helical" evidence="10">
    <location>
        <begin position="208"/>
        <end position="228"/>
    </location>
</feature>
<organism evidence="11 12">
    <name type="scientific">Russula ochroleuca</name>
    <dbReference type="NCBI Taxonomy" id="152965"/>
    <lineage>
        <taxon>Eukaryota</taxon>
        <taxon>Fungi</taxon>
        <taxon>Dikarya</taxon>
        <taxon>Basidiomycota</taxon>
        <taxon>Agaricomycotina</taxon>
        <taxon>Agaricomycetes</taxon>
        <taxon>Russulales</taxon>
        <taxon>Russulaceae</taxon>
        <taxon>Russula</taxon>
    </lineage>
</organism>
<evidence type="ECO:0000313" key="12">
    <source>
        <dbReference type="Proteomes" id="UP000759537"/>
    </source>
</evidence>
<dbReference type="Pfam" id="PF02076">
    <property type="entry name" value="STE3"/>
    <property type="match status" value="1"/>
</dbReference>
<keyword evidence="3" id="KW-0589">Pheromone response</keyword>
<proteinExistence type="inferred from homology"/>
<dbReference type="InterPro" id="IPR000481">
    <property type="entry name" value="GPCR_Pheromne_B_alpha_rcpt"/>
</dbReference>
<evidence type="ECO:0000256" key="2">
    <source>
        <dbReference type="ARBA" id="ARBA00011085"/>
    </source>
</evidence>
<keyword evidence="7 10" id="KW-0472">Membrane</keyword>
<dbReference type="GO" id="GO:0000750">
    <property type="term" value="P:pheromone-dependent signal transduction involved in conjugation with cellular fusion"/>
    <property type="evidence" value="ECO:0007669"/>
    <property type="project" value="TreeGrafter"/>
</dbReference>
<evidence type="ECO:0000256" key="4">
    <source>
        <dbReference type="ARBA" id="ARBA00022692"/>
    </source>
</evidence>
<keyword evidence="6" id="KW-0297">G-protein coupled receptor</keyword>
<dbReference type="Proteomes" id="UP000759537">
    <property type="component" value="Unassembled WGS sequence"/>
</dbReference>
<evidence type="ECO:0000256" key="1">
    <source>
        <dbReference type="ARBA" id="ARBA00004141"/>
    </source>
</evidence>
<keyword evidence="5 10" id="KW-1133">Transmembrane helix</keyword>
<keyword evidence="12" id="KW-1185">Reference proteome</keyword>
<comment type="subcellular location">
    <subcellularLocation>
        <location evidence="1">Membrane</location>
        <topology evidence="1">Multi-pass membrane protein</topology>
    </subcellularLocation>
</comment>
<reference evidence="11" key="1">
    <citation type="submission" date="2019-10" db="EMBL/GenBank/DDBJ databases">
        <authorList>
            <consortium name="DOE Joint Genome Institute"/>
            <person name="Kuo A."/>
            <person name="Miyauchi S."/>
            <person name="Kiss E."/>
            <person name="Drula E."/>
            <person name="Kohler A."/>
            <person name="Sanchez-Garcia M."/>
            <person name="Andreopoulos B."/>
            <person name="Barry K.W."/>
            <person name="Bonito G."/>
            <person name="Buee M."/>
            <person name="Carver A."/>
            <person name="Chen C."/>
            <person name="Cichocki N."/>
            <person name="Clum A."/>
            <person name="Culley D."/>
            <person name="Crous P.W."/>
            <person name="Fauchery L."/>
            <person name="Girlanda M."/>
            <person name="Hayes R."/>
            <person name="Keri Z."/>
            <person name="LaButti K."/>
            <person name="Lipzen A."/>
            <person name="Lombard V."/>
            <person name="Magnuson J."/>
            <person name="Maillard F."/>
            <person name="Morin E."/>
            <person name="Murat C."/>
            <person name="Nolan M."/>
            <person name="Ohm R."/>
            <person name="Pangilinan J."/>
            <person name="Pereira M."/>
            <person name="Perotto S."/>
            <person name="Peter M."/>
            <person name="Riley R."/>
            <person name="Sitrit Y."/>
            <person name="Stielow B."/>
            <person name="Szollosi G."/>
            <person name="Zifcakova L."/>
            <person name="Stursova M."/>
            <person name="Spatafora J.W."/>
            <person name="Tedersoo L."/>
            <person name="Vaario L.-M."/>
            <person name="Yamada A."/>
            <person name="Yan M."/>
            <person name="Wang P."/>
            <person name="Xu J."/>
            <person name="Bruns T."/>
            <person name="Baldrian P."/>
            <person name="Vilgalys R."/>
            <person name="Henrissat B."/>
            <person name="Grigoriev I.V."/>
            <person name="Hibbett D."/>
            <person name="Nagy L.G."/>
            <person name="Martin F.M."/>
        </authorList>
    </citation>
    <scope>NUCLEOTIDE SEQUENCE</scope>
    <source>
        <strain evidence="11">Prilba</strain>
    </source>
</reference>
<evidence type="ECO:0000256" key="5">
    <source>
        <dbReference type="ARBA" id="ARBA00022989"/>
    </source>
</evidence>
<feature type="transmembrane region" description="Helical" evidence="10">
    <location>
        <begin position="117"/>
        <end position="134"/>
    </location>
</feature>
<dbReference type="EMBL" id="WHVB01000048">
    <property type="protein sequence ID" value="KAF8465217.1"/>
    <property type="molecule type" value="Genomic_DNA"/>
</dbReference>
<comment type="similarity">
    <text evidence="2">Belongs to the G-protein coupled receptor 4 family.</text>
</comment>
<reference evidence="11" key="2">
    <citation type="journal article" date="2020" name="Nat. Commun.">
        <title>Large-scale genome sequencing of mycorrhizal fungi provides insights into the early evolution of symbiotic traits.</title>
        <authorList>
            <person name="Miyauchi S."/>
            <person name="Kiss E."/>
            <person name="Kuo A."/>
            <person name="Drula E."/>
            <person name="Kohler A."/>
            <person name="Sanchez-Garcia M."/>
            <person name="Morin E."/>
            <person name="Andreopoulos B."/>
            <person name="Barry K.W."/>
            <person name="Bonito G."/>
            <person name="Buee M."/>
            <person name="Carver A."/>
            <person name="Chen C."/>
            <person name="Cichocki N."/>
            <person name="Clum A."/>
            <person name="Culley D."/>
            <person name="Crous P.W."/>
            <person name="Fauchery L."/>
            <person name="Girlanda M."/>
            <person name="Hayes R.D."/>
            <person name="Keri Z."/>
            <person name="LaButti K."/>
            <person name="Lipzen A."/>
            <person name="Lombard V."/>
            <person name="Magnuson J."/>
            <person name="Maillard F."/>
            <person name="Murat C."/>
            <person name="Nolan M."/>
            <person name="Ohm R.A."/>
            <person name="Pangilinan J."/>
            <person name="Pereira M.F."/>
            <person name="Perotto S."/>
            <person name="Peter M."/>
            <person name="Pfister S."/>
            <person name="Riley R."/>
            <person name="Sitrit Y."/>
            <person name="Stielow J.B."/>
            <person name="Szollosi G."/>
            <person name="Zifcakova L."/>
            <person name="Stursova M."/>
            <person name="Spatafora J.W."/>
            <person name="Tedersoo L."/>
            <person name="Vaario L.M."/>
            <person name="Yamada A."/>
            <person name="Yan M."/>
            <person name="Wang P."/>
            <person name="Xu J."/>
            <person name="Bruns T."/>
            <person name="Baldrian P."/>
            <person name="Vilgalys R."/>
            <person name="Dunand C."/>
            <person name="Henrissat B."/>
            <person name="Grigoriev I.V."/>
            <person name="Hibbett D."/>
            <person name="Nagy L.G."/>
            <person name="Martin F.M."/>
        </authorList>
    </citation>
    <scope>NUCLEOTIDE SEQUENCE</scope>
    <source>
        <strain evidence="11">Prilba</strain>
    </source>
</reference>
<name>A0A9P5JVG0_9AGAM</name>
<evidence type="ECO:0000313" key="11">
    <source>
        <dbReference type="EMBL" id="KAF8465217.1"/>
    </source>
</evidence>
<feature type="transmembrane region" description="Helical" evidence="10">
    <location>
        <begin position="272"/>
        <end position="290"/>
    </location>
</feature>
<dbReference type="GO" id="GO:0005886">
    <property type="term" value="C:plasma membrane"/>
    <property type="evidence" value="ECO:0007669"/>
    <property type="project" value="TreeGrafter"/>
</dbReference>
<keyword evidence="9" id="KW-0807">Transducer</keyword>